<dbReference type="RefSeq" id="WP_089882092.1">
    <property type="nucleotide sequence ID" value="NZ_FOYS01000004.1"/>
</dbReference>
<reference evidence="2" key="1">
    <citation type="submission" date="2016-10" db="EMBL/GenBank/DDBJ databases">
        <authorList>
            <person name="Varghese N."/>
            <person name="Submissions S."/>
        </authorList>
    </citation>
    <scope>NUCLEOTIDE SEQUENCE [LARGE SCALE GENOMIC DNA]</scope>
    <source>
        <strain evidence="2">CGMCC 1.8711</strain>
    </source>
</reference>
<evidence type="ECO:0000313" key="2">
    <source>
        <dbReference type="Proteomes" id="UP000243250"/>
    </source>
</evidence>
<accession>A0A1I6I540</accession>
<evidence type="ECO:0000313" key="1">
    <source>
        <dbReference type="EMBL" id="SFR61845.1"/>
    </source>
</evidence>
<organism evidence="1 2">
    <name type="scientific">Halogeometricum limi</name>
    <dbReference type="NCBI Taxonomy" id="555875"/>
    <lineage>
        <taxon>Archaea</taxon>
        <taxon>Methanobacteriati</taxon>
        <taxon>Methanobacteriota</taxon>
        <taxon>Stenosarchaea group</taxon>
        <taxon>Halobacteria</taxon>
        <taxon>Halobacteriales</taxon>
        <taxon>Haloferacaceae</taxon>
        <taxon>Halogeometricum</taxon>
    </lineage>
</organism>
<protein>
    <submittedName>
        <fullName evidence="1">Uncharacterized protein</fullName>
    </submittedName>
</protein>
<gene>
    <name evidence="1" type="ORF">SAMN04488124_2840</name>
</gene>
<keyword evidence="2" id="KW-1185">Reference proteome</keyword>
<sequence length="183" mass="21270">MPYVTGLEGSYPEVRLDERDDKLDAVLTYRLRFDDDEKRLNLRYAVFAALYEVDDWLDKYIAWPNGGRFVRFLRVPQRTTDARYKDDFVGWFPTRNTRPEDGDTQDFEVRLRLSNDVRRRLGGSDFELGPNSEVLRAADTREDRLGRNSLNSLKFRAIVEAHPSLSATTFSTELEAELGQIIL</sequence>
<dbReference type="EMBL" id="FOYS01000004">
    <property type="protein sequence ID" value="SFR61845.1"/>
    <property type="molecule type" value="Genomic_DNA"/>
</dbReference>
<name>A0A1I6I540_9EURY</name>
<dbReference type="AlphaFoldDB" id="A0A1I6I540"/>
<proteinExistence type="predicted"/>
<dbReference type="Proteomes" id="UP000243250">
    <property type="component" value="Unassembled WGS sequence"/>
</dbReference>